<dbReference type="SUPFAM" id="SSF54593">
    <property type="entry name" value="Glyoxalase/Bleomycin resistance protein/Dihydroxybiphenyl dioxygenase"/>
    <property type="match status" value="1"/>
</dbReference>
<accession>A0A0W1AWR7</accession>
<dbReference type="Gene3D" id="3.30.720.120">
    <property type="match status" value="1"/>
</dbReference>
<evidence type="ECO:0000313" key="2">
    <source>
        <dbReference type="EMBL" id="KTD85696.1"/>
    </source>
</evidence>
<dbReference type="Pfam" id="PF00903">
    <property type="entry name" value="Glyoxalase"/>
    <property type="match status" value="1"/>
</dbReference>
<dbReference type="PANTHER" id="PTHR34109">
    <property type="entry name" value="BNAUNNG04460D PROTEIN-RELATED"/>
    <property type="match status" value="1"/>
</dbReference>
<comment type="caution">
    <text evidence="2">The sequence shown here is derived from an EMBL/GenBank/DDBJ whole genome shotgun (WGS) entry which is preliminary data.</text>
</comment>
<dbReference type="PANTHER" id="PTHR34109:SF1">
    <property type="entry name" value="VOC DOMAIN-CONTAINING PROTEIN"/>
    <property type="match status" value="1"/>
</dbReference>
<dbReference type="InterPro" id="IPR004360">
    <property type="entry name" value="Glyas_Fos-R_dOase_dom"/>
</dbReference>
<dbReference type="CDD" id="cd07246">
    <property type="entry name" value="VOC_like"/>
    <property type="match status" value="1"/>
</dbReference>
<dbReference type="Proteomes" id="UP000054709">
    <property type="component" value="Unassembled WGS sequence"/>
</dbReference>
<dbReference type="RefSeq" id="WP_082651170.1">
    <property type="nucleotide sequence ID" value="NZ_LCZJ02000026.1"/>
</dbReference>
<keyword evidence="3" id="KW-1185">Reference proteome</keyword>
<organism evidence="2 3">
    <name type="scientific">Paenibacillus etheri</name>
    <dbReference type="NCBI Taxonomy" id="1306852"/>
    <lineage>
        <taxon>Bacteria</taxon>
        <taxon>Bacillati</taxon>
        <taxon>Bacillota</taxon>
        <taxon>Bacilli</taxon>
        <taxon>Bacillales</taxon>
        <taxon>Paenibacillaceae</taxon>
        <taxon>Paenibacillus</taxon>
    </lineage>
</organism>
<evidence type="ECO:0000313" key="3">
    <source>
        <dbReference type="Proteomes" id="UP000054709"/>
    </source>
</evidence>
<dbReference type="OrthoDB" id="9795306at2"/>
<proteinExistence type="predicted"/>
<evidence type="ECO:0000259" key="1">
    <source>
        <dbReference type="PROSITE" id="PS51819"/>
    </source>
</evidence>
<dbReference type="InterPro" id="IPR029068">
    <property type="entry name" value="Glyas_Bleomycin-R_OHBP_Dase"/>
</dbReference>
<name>A0A0W1AWR7_9BACL</name>
<sequence>MVPHYIRNGLLNVTPYFIVNGADQLIDFVVNCFDARINDMLRNDEGKIRHAELRIGDSIIEVSEANEKYSPVQLAIHLYVRNVDETFRKCLDAGASIIEEPLDKPYGERGAGVRDTQGNQWFLATCIE</sequence>
<dbReference type="InterPro" id="IPR037523">
    <property type="entry name" value="VOC_core"/>
</dbReference>
<dbReference type="Gene3D" id="3.30.720.110">
    <property type="match status" value="1"/>
</dbReference>
<gene>
    <name evidence="2" type="ORF">UQ64_19595</name>
</gene>
<dbReference type="AlphaFoldDB" id="A0A0W1AWR7"/>
<dbReference type="PROSITE" id="PS51819">
    <property type="entry name" value="VOC"/>
    <property type="match status" value="1"/>
</dbReference>
<feature type="domain" description="VOC" evidence="1">
    <location>
        <begin position="9"/>
        <end position="126"/>
    </location>
</feature>
<protein>
    <recommendedName>
        <fullName evidence="1">VOC domain-containing protein</fullName>
    </recommendedName>
</protein>
<reference evidence="2 3" key="1">
    <citation type="journal article" date="2015" name="Int. Biodeterior. Biodegradation">
        <title>Physiological and genetic screening methods for the isolation of methyl tert-butyl ether-degrading bacteria for bioremediation purposes.</title>
        <authorList>
            <person name="Guisado I.M."/>
            <person name="Purswani J."/>
            <person name="Gonzalez Lopez J."/>
            <person name="Pozo C."/>
        </authorList>
    </citation>
    <scope>NUCLEOTIDE SEQUENCE [LARGE SCALE GENOMIC DNA]</scope>
    <source>
        <strain evidence="2 3">SH7</strain>
    </source>
</reference>
<dbReference type="EMBL" id="LCZJ02000026">
    <property type="protein sequence ID" value="KTD85696.1"/>
    <property type="molecule type" value="Genomic_DNA"/>
</dbReference>